<dbReference type="InterPro" id="IPR029058">
    <property type="entry name" value="AB_hydrolase_fold"/>
</dbReference>
<organism evidence="1 2">
    <name type="scientific">Amycolatopsis tucumanensis</name>
    <dbReference type="NCBI Taxonomy" id="401106"/>
    <lineage>
        <taxon>Bacteria</taxon>
        <taxon>Bacillati</taxon>
        <taxon>Actinomycetota</taxon>
        <taxon>Actinomycetes</taxon>
        <taxon>Pseudonocardiales</taxon>
        <taxon>Pseudonocardiaceae</taxon>
        <taxon>Amycolatopsis</taxon>
    </lineage>
</organism>
<accession>A0ABP7IZT2</accession>
<reference evidence="2" key="1">
    <citation type="journal article" date="2019" name="Int. J. Syst. Evol. Microbiol.">
        <title>The Global Catalogue of Microorganisms (GCM) 10K type strain sequencing project: providing services to taxonomists for standard genome sequencing and annotation.</title>
        <authorList>
            <consortium name="The Broad Institute Genomics Platform"/>
            <consortium name="The Broad Institute Genome Sequencing Center for Infectious Disease"/>
            <person name="Wu L."/>
            <person name="Ma J."/>
        </authorList>
    </citation>
    <scope>NUCLEOTIDE SEQUENCE [LARGE SCALE GENOMIC DNA]</scope>
    <source>
        <strain evidence="2">JCM 17017</strain>
    </source>
</reference>
<name>A0ABP7IZT2_9PSEU</name>
<dbReference type="EMBL" id="BAABCM010000009">
    <property type="protein sequence ID" value="GAA3830852.1"/>
    <property type="molecule type" value="Genomic_DNA"/>
</dbReference>
<comment type="caution">
    <text evidence="1">The sequence shown here is derived from an EMBL/GenBank/DDBJ whole genome shotgun (WGS) entry which is preliminary data.</text>
</comment>
<evidence type="ECO:0000313" key="1">
    <source>
        <dbReference type="EMBL" id="GAA3830852.1"/>
    </source>
</evidence>
<evidence type="ECO:0008006" key="3">
    <source>
        <dbReference type="Google" id="ProtNLM"/>
    </source>
</evidence>
<dbReference type="Proteomes" id="UP001501624">
    <property type="component" value="Unassembled WGS sequence"/>
</dbReference>
<keyword evidence="2" id="KW-1185">Reference proteome</keyword>
<gene>
    <name evidence="1" type="ORF">GCM10022380_56850</name>
</gene>
<evidence type="ECO:0000313" key="2">
    <source>
        <dbReference type="Proteomes" id="UP001501624"/>
    </source>
</evidence>
<dbReference type="Gene3D" id="3.40.50.1820">
    <property type="entry name" value="alpha/beta hydrolase"/>
    <property type="match status" value="1"/>
</dbReference>
<protein>
    <recommendedName>
        <fullName evidence="3">Alpha/beta hydrolase</fullName>
    </recommendedName>
</protein>
<proteinExistence type="predicted"/>
<sequence>MVFEHRLVAAVAAPGVVDVSASWTAPLPGSLVRQLDAGDRDGFTKGMRTAERLPDIRRTLEFRARPSGIRDRFDLYRAVREYRLDQAQAAAIRTPLLLTDPEGEQFWPSQSARLAGMLPGAEVVRFTAAEGASGHCEPMARLLVEQQVFD</sequence>